<organism evidence="1">
    <name type="scientific">hydrothermal vent metagenome</name>
    <dbReference type="NCBI Taxonomy" id="652676"/>
    <lineage>
        <taxon>unclassified sequences</taxon>
        <taxon>metagenomes</taxon>
        <taxon>ecological metagenomes</taxon>
    </lineage>
</organism>
<sequence>MKTSEKKDITDIVNAFRLINSDIRTVFNLMSEKLNSVSSFKNWKKYEKQIRPTIEGYRDWDELIKGNDNWYYLNCYGEYKKKIIGFTFVISINYDEKTDVEYSDFIDNLDTNINKNTPLLCISGVYSLIDNNIKKAKFLKDDEWSYVDDILQFTGDWKNYKPDNISYNQWINVEMDYEKANNRFDGWYKEAFVNIVNITDISSKEKADTIIDELILQAKQT</sequence>
<gene>
    <name evidence="1" type="ORF">MNB_SM-5-468</name>
</gene>
<proteinExistence type="predicted"/>
<name>A0A1W1CYI3_9ZZZZ</name>
<protein>
    <submittedName>
        <fullName evidence="1">Uncharacterized protein</fullName>
    </submittedName>
</protein>
<dbReference type="AlphaFoldDB" id="A0A1W1CYI3"/>
<dbReference type="EMBL" id="FPHH01000161">
    <property type="protein sequence ID" value="SFV70906.1"/>
    <property type="molecule type" value="Genomic_DNA"/>
</dbReference>
<reference evidence="1" key="1">
    <citation type="submission" date="2016-10" db="EMBL/GenBank/DDBJ databases">
        <authorList>
            <person name="de Groot N.N."/>
        </authorList>
    </citation>
    <scope>NUCLEOTIDE SEQUENCE</scope>
</reference>
<evidence type="ECO:0000313" key="1">
    <source>
        <dbReference type="EMBL" id="SFV70906.1"/>
    </source>
</evidence>
<accession>A0A1W1CYI3</accession>